<dbReference type="RefSeq" id="WP_178359639.1">
    <property type="nucleotide sequence ID" value="NZ_JABFYL010000035.1"/>
</dbReference>
<accession>A0A850PL77</accession>
<evidence type="ECO:0000313" key="1">
    <source>
        <dbReference type="EMBL" id="NVN51308.1"/>
    </source>
</evidence>
<keyword evidence="2" id="KW-1185">Reference proteome</keyword>
<proteinExistence type="predicted"/>
<gene>
    <name evidence="1" type="ORF">HLY00_1050</name>
</gene>
<protein>
    <submittedName>
        <fullName evidence="1">Uncharacterized protein</fullName>
    </submittedName>
</protein>
<organism evidence="1 2">
    <name type="scientific">Mycolicibacterium hippocampi</name>
    <dbReference type="NCBI Taxonomy" id="659824"/>
    <lineage>
        <taxon>Bacteria</taxon>
        <taxon>Bacillati</taxon>
        <taxon>Actinomycetota</taxon>
        <taxon>Actinomycetes</taxon>
        <taxon>Mycobacteriales</taxon>
        <taxon>Mycobacteriaceae</taxon>
        <taxon>Mycolicibacterium</taxon>
    </lineage>
</organism>
<dbReference type="EMBL" id="JABFYL010000035">
    <property type="protein sequence ID" value="NVN51308.1"/>
    <property type="molecule type" value="Genomic_DNA"/>
</dbReference>
<dbReference type="Proteomes" id="UP000570517">
    <property type="component" value="Unassembled WGS sequence"/>
</dbReference>
<comment type="caution">
    <text evidence="1">The sequence shown here is derived from an EMBL/GenBank/DDBJ whole genome shotgun (WGS) entry which is preliminary data.</text>
</comment>
<sequence>MLITDRAAQREAAFQHWLEKHGEPYAAKVVENGNVPWHDGDVESRRDLWMRRYERPEPPTFLPPTLSLREINSAANPTELRTAA</sequence>
<evidence type="ECO:0000313" key="2">
    <source>
        <dbReference type="Proteomes" id="UP000570517"/>
    </source>
</evidence>
<reference evidence="1 2" key="1">
    <citation type="submission" date="2020-05" db="EMBL/GenBank/DDBJ databases">
        <title>Draft genome sequence of Mycobacterium hippocampi DL, isolated from European seabass, Dicentrarchus labrax, reared in fish farms.</title>
        <authorList>
            <person name="Stathopoulou P."/>
            <person name="Asimakis E."/>
            <person name="Tzokas K."/>
            <person name="Batargias C."/>
            <person name="Tsiamis G."/>
        </authorList>
    </citation>
    <scope>NUCLEOTIDE SEQUENCE [LARGE SCALE GENOMIC DNA]</scope>
    <source>
        <strain evidence="1 2">DL</strain>
    </source>
</reference>
<name>A0A850PL77_9MYCO</name>
<dbReference type="AlphaFoldDB" id="A0A850PL77"/>